<dbReference type="NCBIfam" id="NF006189">
    <property type="entry name" value="PRK08324.1-3"/>
    <property type="match status" value="1"/>
</dbReference>
<dbReference type="InterPro" id="IPR001303">
    <property type="entry name" value="Aldolase_II/adducin_N"/>
</dbReference>
<evidence type="ECO:0000313" key="5">
    <source>
        <dbReference type="Proteomes" id="UP000247811"/>
    </source>
</evidence>
<organism evidence="4 5">
    <name type="scientific">Sphaerotilus hippei</name>
    <dbReference type="NCBI Taxonomy" id="744406"/>
    <lineage>
        <taxon>Bacteria</taxon>
        <taxon>Pseudomonadati</taxon>
        <taxon>Pseudomonadota</taxon>
        <taxon>Betaproteobacteria</taxon>
        <taxon>Burkholderiales</taxon>
        <taxon>Sphaerotilaceae</taxon>
        <taxon>Sphaerotilus</taxon>
    </lineage>
</organism>
<dbReference type="Gene3D" id="3.40.50.720">
    <property type="entry name" value="NAD(P)-binding Rossmann-like Domain"/>
    <property type="match status" value="1"/>
</dbReference>
<name>A0A318HH77_9BURK</name>
<dbReference type="Proteomes" id="UP000247811">
    <property type="component" value="Unassembled WGS sequence"/>
</dbReference>
<dbReference type="GO" id="GO:0016491">
    <property type="term" value="F:oxidoreductase activity"/>
    <property type="evidence" value="ECO:0007669"/>
    <property type="project" value="UniProtKB-KW"/>
</dbReference>
<protein>
    <submittedName>
        <fullName evidence="4">Rhamnulose-1-phosphate aldolase/alcohol dehydrogenase</fullName>
    </submittedName>
</protein>
<dbReference type="Pfam" id="PF00106">
    <property type="entry name" value="adh_short"/>
    <property type="match status" value="1"/>
</dbReference>
<dbReference type="RefSeq" id="WP_110398985.1">
    <property type="nucleotide sequence ID" value="NZ_QJJS01000001.1"/>
</dbReference>
<dbReference type="InterPro" id="IPR036409">
    <property type="entry name" value="Aldolase_II/adducin_N_sf"/>
</dbReference>
<dbReference type="FunFam" id="3.40.50.720:FF:000084">
    <property type="entry name" value="Short-chain dehydrogenase reductase"/>
    <property type="match status" value="1"/>
</dbReference>
<evidence type="ECO:0000313" key="4">
    <source>
        <dbReference type="EMBL" id="PXW99413.1"/>
    </source>
</evidence>
<dbReference type="NCBIfam" id="TIGR02632">
    <property type="entry name" value="RhaD_aldol-ADH"/>
    <property type="match status" value="1"/>
</dbReference>
<evidence type="ECO:0000259" key="3">
    <source>
        <dbReference type="SMART" id="SM01007"/>
    </source>
</evidence>
<dbReference type="Gene3D" id="3.40.225.10">
    <property type="entry name" value="Class II aldolase/adducin N-terminal domain"/>
    <property type="match status" value="1"/>
</dbReference>
<reference evidence="4 5" key="1">
    <citation type="submission" date="2018-05" db="EMBL/GenBank/DDBJ databases">
        <title>Genomic Encyclopedia of Type Strains, Phase IV (KMG-IV): sequencing the most valuable type-strain genomes for metagenomic binning, comparative biology and taxonomic classification.</title>
        <authorList>
            <person name="Goeker M."/>
        </authorList>
    </citation>
    <scope>NUCLEOTIDE SEQUENCE [LARGE SCALE GENOMIC DNA]</scope>
    <source>
        <strain evidence="4 5">DSM 566</strain>
    </source>
</reference>
<dbReference type="InterPro" id="IPR036291">
    <property type="entry name" value="NAD(P)-bd_dom_sf"/>
</dbReference>
<dbReference type="SUPFAM" id="SSF53639">
    <property type="entry name" value="AraD/HMP-PK domain-like"/>
    <property type="match status" value="1"/>
</dbReference>
<dbReference type="PRINTS" id="PR00080">
    <property type="entry name" value="SDRFAMILY"/>
</dbReference>
<sequence length="701" mass="75642">MTQPTTAPFPVWNAAHAATLDDAHQLLYRSNLLGSDLRITNYGGGNTSAKIRQTDPLTGEPVEVLWVKGSGGDVGSMKLDGFSTLYMDKLRALKGLYRGLAHEDEMVGYLPHCTFNLNARAASIDTPLHSSLPYAHVDHMHPDAVIAIAAMANSEALTRQIFEGTVGWLPWMRPGYELGRRLAEYDAAHPGLRGIVLGGHGLFSWGDTSRSCYENTVDLIERAQTWLHQERHARQLPVFGGVATASLTDAERDATLARVLPVLRGLSAEGAPKLLHLNTSAEVMAFVNSKDLEPLAALGTSCPDHFLRTKIRPLIVPESVYTLQGAELKARLSELLAGYRADYAAYYERCKRANSPALRDPNPVVILLPRIGMVTIAKDKATARIAGEFYVNAINVMREANAVDRYVGLPEQEAFDIEYWLLEEAKLQRMPKPRPMVGKVALVTGGAGGIGQAIARRILADGGCVVLADIDQEALDSVGADLAKAHGRDHVRGVRCDVTDEASVIAAFDRAAIEFGGVDILVSNAGIASAAPIEETSLALWNRNQSILATGYFLVGREAFKQMKAQGTGGAIVMIASKNGMVASNQATAYCAAKAAEIQLSRSFALEGAPLGIRSNVVNPDAVIRGSKIWTGKWSEERAAANKVGEGDLEAFYRDRSMLKRSVLPEDIAEATYFFAAEHLSAKSTGNILNVDAGNLAAFTR</sequence>
<dbReference type="SUPFAM" id="SSF51735">
    <property type="entry name" value="NAD(P)-binding Rossmann-fold domains"/>
    <property type="match status" value="1"/>
</dbReference>
<dbReference type="PANTHER" id="PTHR43669:SF8">
    <property type="entry name" value="SHORT-CHAIN TYPE DEHYDROGENASE_REDUCTASE-RELATED"/>
    <property type="match status" value="1"/>
</dbReference>
<accession>A0A318HH77</accession>
<proteinExistence type="inferred from homology"/>
<dbReference type="Pfam" id="PF00596">
    <property type="entry name" value="Aldolase_II"/>
    <property type="match status" value="1"/>
</dbReference>
<evidence type="ECO:0000256" key="1">
    <source>
        <dbReference type="ARBA" id="ARBA00006484"/>
    </source>
</evidence>
<keyword evidence="5" id="KW-1185">Reference proteome</keyword>
<comment type="caution">
    <text evidence="4">The sequence shown here is derived from an EMBL/GenBank/DDBJ whole genome shotgun (WGS) entry which is preliminary data.</text>
</comment>
<keyword evidence="2" id="KW-0560">Oxidoreductase</keyword>
<dbReference type="InterPro" id="IPR002347">
    <property type="entry name" value="SDR_fam"/>
</dbReference>
<gene>
    <name evidence="4" type="ORF">C7444_101243</name>
</gene>
<dbReference type="EMBL" id="QJJS01000001">
    <property type="protein sequence ID" value="PXW99413.1"/>
    <property type="molecule type" value="Genomic_DNA"/>
</dbReference>
<dbReference type="AlphaFoldDB" id="A0A318HH77"/>
<dbReference type="PANTHER" id="PTHR43669">
    <property type="entry name" value="5-KETO-D-GLUCONATE 5-REDUCTASE"/>
    <property type="match status" value="1"/>
</dbReference>
<dbReference type="PRINTS" id="PR00081">
    <property type="entry name" value="GDHRDH"/>
</dbReference>
<dbReference type="OrthoDB" id="9774430at2"/>
<comment type="similarity">
    <text evidence="1">Belongs to the short-chain dehydrogenases/reductases (SDR) family.</text>
</comment>
<dbReference type="InterPro" id="IPR013454">
    <property type="entry name" value="Bifunc_RhaD/ADH"/>
</dbReference>
<dbReference type="SMART" id="SM01007">
    <property type="entry name" value="Aldolase_II"/>
    <property type="match status" value="1"/>
</dbReference>
<evidence type="ECO:0000256" key="2">
    <source>
        <dbReference type="ARBA" id="ARBA00023002"/>
    </source>
</evidence>
<feature type="domain" description="Class II aldolase/adducin N-terminal" evidence="3">
    <location>
        <begin position="25"/>
        <end position="227"/>
    </location>
</feature>